<dbReference type="InterPro" id="IPR058028">
    <property type="entry name" value="Tepsin_VHS/ENTH-like"/>
</dbReference>
<dbReference type="InterPro" id="IPR039273">
    <property type="entry name" value="TEPSIN"/>
</dbReference>
<dbReference type="AlphaFoldDB" id="A0A8C3PUL4"/>
<feature type="region of interest" description="Disordered" evidence="5">
    <location>
        <begin position="486"/>
        <end position="523"/>
    </location>
</feature>
<feature type="compositionally biased region" description="Low complexity" evidence="5">
    <location>
        <begin position="220"/>
        <end position="253"/>
    </location>
</feature>
<dbReference type="PANTHER" id="PTHR21514:SF0">
    <property type="entry name" value="AP-4 COMPLEX ACCESSORY SUBUNIT TEPSIN"/>
    <property type="match status" value="1"/>
</dbReference>
<dbReference type="PANTHER" id="PTHR21514">
    <property type="entry name" value="AP-4 COMPLEX ACCESSORY SUBUNIT TEPSIN"/>
    <property type="match status" value="1"/>
</dbReference>
<dbReference type="Proteomes" id="UP000694419">
    <property type="component" value="Unplaced"/>
</dbReference>
<reference evidence="8" key="2">
    <citation type="submission" date="2025-09" db="UniProtKB">
        <authorList>
            <consortium name="Ensembl"/>
        </authorList>
    </citation>
    <scope>IDENTIFICATION</scope>
</reference>
<dbReference type="GO" id="GO:0031410">
    <property type="term" value="C:cytoplasmic vesicle"/>
    <property type="evidence" value="ECO:0007669"/>
    <property type="project" value="UniProtKB-SubCell"/>
</dbReference>
<dbReference type="SUPFAM" id="SSF48464">
    <property type="entry name" value="ENTH/VHS domain"/>
    <property type="match status" value="1"/>
</dbReference>
<name>A0A8C3PUL4_9CHAR</name>
<evidence type="ECO:0000259" key="7">
    <source>
        <dbReference type="Pfam" id="PF25827"/>
    </source>
</evidence>
<keyword evidence="9" id="KW-1185">Reference proteome</keyword>
<dbReference type="Pfam" id="PF25827">
    <property type="entry name" value="TVHS-like"/>
    <property type="match status" value="1"/>
</dbReference>
<dbReference type="InterPro" id="IPR013809">
    <property type="entry name" value="ENTH"/>
</dbReference>
<dbReference type="GO" id="GO:0032588">
    <property type="term" value="C:trans-Golgi network membrane"/>
    <property type="evidence" value="ECO:0007669"/>
    <property type="project" value="TreeGrafter"/>
</dbReference>
<feature type="region of interest" description="Disordered" evidence="5">
    <location>
        <begin position="199"/>
        <end position="254"/>
    </location>
</feature>
<feature type="domain" description="ENTH" evidence="6">
    <location>
        <begin position="57"/>
        <end position="160"/>
    </location>
</feature>
<dbReference type="Ensembl" id="ENSCPGT00000031053.1">
    <property type="protein sequence ID" value="ENSCPGP00000028459.1"/>
    <property type="gene ID" value="ENSCPGG00000019562.1"/>
</dbReference>
<comment type="subcellular location">
    <subcellularLocation>
        <location evidence="1">Cytoplasmic vesicle</location>
    </subcellularLocation>
    <subcellularLocation>
        <location evidence="2">Golgi apparatus</location>
        <location evidence="2">trans-Golgi network</location>
    </subcellularLocation>
</comment>
<evidence type="ECO:0000256" key="4">
    <source>
        <dbReference type="ARBA" id="ARBA00023329"/>
    </source>
</evidence>
<keyword evidence="4" id="KW-0968">Cytoplasmic vesicle</keyword>
<proteinExistence type="predicted"/>
<organism evidence="8 9">
    <name type="scientific">Calidris pygmaea</name>
    <name type="common">Spoon-billed sandpiper</name>
    <dbReference type="NCBI Taxonomy" id="425635"/>
    <lineage>
        <taxon>Eukaryota</taxon>
        <taxon>Metazoa</taxon>
        <taxon>Chordata</taxon>
        <taxon>Craniata</taxon>
        <taxon>Vertebrata</taxon>
        <taxon>Euteleostomi</taxon>
        <taxon>Archelosauria</taxon>
        <taxon>Archosauria</taxon>
        <taxon>Dinosauria</taxon>
        <taxon>Saurischia</taxon>
        <taxon>Theropoda</taxon>
        <taxon>Coelurosauria</taxon>
        <taxon>Aves</taxon>
        <taxon>Neognathae</taxon>
        <taxon>Neoaves</taxon>
        <taxon>Charadriiformes</taxon>
        <taxon>Scolopacidae</taxon>
        <taxon>Calidris</taxon>
    </lineage>
</organism>
<evidence type="ECO:0000256" key="5">
    <source>
        <dbReference type="SAM" id="MobiDB-lite"/>
    </source>
</evidence>
<dbReference type="CDD" id="cd03572">
    <property type="entry name" value="ENTH_like_Tepsin"/>
    <property type="match status" value="1"/>
</dbReference>
<feature type="domain" description="AP-4 complex accessory subunit Tepsin VHS/ENTH-like" evidence="7">
    <location>
        <begin position="272"/>
        <end position="369"/>
    </location>
</feature>
<feature type="region of interest" description="Disordered" evidence="5">
    <location>
        <begin position="427"/>
        <end position="449"/>
    </location>
</feature>
<feature type="region of interest" description="Disordered" evidence="5">
    <location>
        <begin position="375"/>
        <end position="394"/>
    </location>
</feature>
<dbReference type="Gene3D" id="1.25.40.90">
    <property type="match status" value="1"/>
</dbReference>
<sequence>MTGRAVASCALIGLRRLPGGRSREAAFGPGRAGAGGVMAAPLRDRLSFLSRLPVLLRATADDDVPCPGYLLEEIAKISHESPGSGQCLLEYLLNRLQSSSCHVKLKVLKILLHASAQGSPQFVLQLKRNACFIREAAAFSGPPDPLHGNSLNQKVRAAAQVSSCTVPPVPGRLLGLAWGMGSSPGPCGSLQGFGFSGEKSGSVRHQPGLAGGGWEEADSGHSSQDSSQGNGELSRASDSCSKSGSDSHSGASRELTHVAERVDADSLGDCVREVSLVSALTRGARVFLTREEAQQFVKECGLLNCEVVLELLTALSSPQRSMCAISSLMCSDLLSLDQIFAGTRQHLQQLSQGSPGPVANRATKILRQFEALCRGQPSPKSARPPSDPSALAAGSAPCTGDLLTDIPPLAGESILTPLSAAPLPVATRARGEEQGVEAETHGQPGAAVPACPCEREAASRLAGETVPSCSLSLFAGMELVARPGAVLCPDSPPTEPRTLSQPQDGQTDAEGSRQPSAFGFLNA</sequence>
<keyword evidence="3" id="KW-0333">Golgi apparatus</keyword>
<evidence type="ECO:0000313" key="9">
    <source>
        <dbReference type="Proteomes" id="UP000694419"/>
    </source>
</evidence>
<evidence type="ECO:0000256" key="3">
    <source>
        <dbReference type="ARBA" id="ARBA00023034"/>
    </source>
</evidence>
<accession>A0A8C3PUL4</accession>
<reference evidence="8" key="1">
    <citation type="submission" date="2025-08" db="UniProtKB">
        <authorList>
            <consortium name="Ensembl"/>
        </authorList>
    </citation>
    <scope>IDENTIFICATION</scope>
</reference>
<dbReference type="Pfam" id="PF01417">
    <property type="entry name" value="ENTH"/>
    <property type="match status" value="1"/>
</dbReference>
<evidence type="ECO:0000256" key="1">
    <source>
        <dbReference type="ARBA" id="ARBA00004541"/>
    </source>
</evidence>
<feature type="compositionally biased region" description="Polar residues" evidence="5">
    <location>
        <begin position="497"/>
        <end position="506"/>
    </location>
</feature>
<evidence type="ECO:0000256" key="2">
    <source>
        <dbReference type="ARBA" id="ARBA00004601"/>
    </source>
</evidence>
<evidence type="ECO:0000313" key="8">
    <source>
        <dbReference type="Ensembl" id="ENSCPGP00000028459.1"/>
    </source>
</evidence>
<protein>
    <submittedName>
        <fullName evidence="8">TEPSIN adaptor related protein complex 4 accessory protein</fullName>
    </submittedName>
</protein>
<dbReference type="InterPro" id="IPR035802">
    <property type="entry name" value="ENTH/VHS_tepsin"/>
</dbReference>
<evidence type="ECO:0000259" key="6">
    <source>
        <dbReference type="Pfam" id="PF01417"/>
    </source>
</evidence>
<dbReference type="InterPro" id="IPR008942">
    <property type="entry name" value="ENTH_VHS"/>
</dbReference>